<name>N9EEP4_9GAMM</name>
<dbReference type="HOGENOM" id="CLU_015757_0_0_6"/>
<protein>
    <submittedName>
        <fullName evidence="2">Uncharacterized protein</fullName>
    </submittedName>
</protein>
<dbReference type="STRING" id="262668.GCA_000931715_01852"/>
<dbReference type="PATRIC" id="fig|1217648.3.peg.223"/>
<organism evidence="2 3">
    <name type="scientific">Acinetobacter beijerinckii CIP 110307</name>
    <dbReference type="NCBI Taxonomy" id="1217648"/>
    <lineage>
        <taxon>Bacteria</taxon>
        <taxon>Pseudomonadati</taxon>
        <taxon>Pseudomonadota</taxon>
        <taxon>Gammaproteobacteria</taxon>
        <taxon>Moraxellales</taxon>
        <taxon>Moraxellaceae</taxon>
        <taxon>Acinetobacter</taxon>
    </lineage>
</organism>
<evidence type="ECO:0000313" key="2">
    <source>
        <dbReference type="EMBL" id="ENW08898.1"/>
    </source>
</evidence>
<dbReference type="AlphaFoldDB" id="N9EEP4"/>
<comment type="caution">
    <text evidence="2">The sequence shown here is derived from an EMBL/GenBank/DDBJ whole genome shotgun (WGS) entry which is preliminary data.</text>
</comment>
<feature type="signal peptide" evidence="1">
    <location>
        <begin position="1"/>
        <end position="28"/>
    </location>
</feature>
<keyword evidence="1" id="KW-0732">Signal</keyword>
<dbReference type="EMBL" id="APQL01000001">
    <property type="protein sequence ID" value="ENW08898.1"/>
    <property type="molecule type" value="Genomic_DNA"/>
</dbReference>
<evidence type="ECO:0000256" key="1">
    <source>
        <dbReference type="SAM" id="SignalP"/>
    </source>
</evidence>
<dbReference type="RefSeq" id="WP_005057620.1">
    <property type="nucleotide sequence ID" value="NZ_KB849763.1"/>
</dbReference>
<dbReference type="Proteomes" id="UP000017670">
    <property type="component" value="Unassembled WGS sequence"/>
</dbReference>
<gene>
    <name evidence="2" type="ORF">F933_00229</name>
</gene>
<dbReference type="GeneID" id="29855097"/>
<proteinExistence type="predicted"/>
<sequence length="780" mass="82450">MTTLYTVSFQKTVLASLIGLCISQSAFALQELSDDGLSQTTGEGIALLPQDAYFVFRGAGPNETQADILDATKRVNDTGYIHYVPVGGLTSTVQDTNKDGNVNSLDHSVGKADLYLYGLAISKNANNDTNSRLDTGMNGLIANAAIKSWGTATNPWIFKATTAKNVPNFSSSACTGGTDVSCQVTYLNLEAPLYETTIPTSAANGADAYNLKLGLWADAFVRDQSKAEGNADQFKLGEQFSTTHTSRPEEAERANRLRLQGIWNGFSVNGSNLQVFQTLKGATDSGGLSYFYNNTLGLAGTLRFNSGDGAGLKAGITRPTINRSESTTLRYSTQDLNYVNSGAEPTDASFNSRIYQLRTQNTTDSVSAWSFNMPSVKSVLRFSTQECGAGNLNGCTTGSAQGLLASPGVSGSGVTTAPNFSPNEGLFIYNPNINLVLGSLYQPVILGSDGKNFSLEVTRIPNKEEIYKKIYTDYTGTDASYLGSTCNVYQCGTSEISGYQGGSPRDDYSASSLTNKKLATHSSISIGTVESLDGGKTLQAFKGTATQDAIGISFGLIPTGTTNIAASTSNYYQLEARIRSYYTPNGCVATGTGSPACTANTTSTTANQQNRWTYVTGLNSAGQTANPYGVNINSSSWRNFASFRNYFNWNTDGGRCNNSTGTTNTCFDFAMTGGAANGSGSGGWVKVSSFDVPEIVAGYNPTIAHTTYTAGSNNTRQITIPAWAALPTWNANMGTGANFSGSKWTSNPAPSSANVGLNNMGSAVIDGLLIQHMKITTAGL</sequence>
<dbReference type="eggNOG" id="ENOG50328U3">
    <property type="taxonomic scope" value="Bacteria"/>
</dbReference>
<feature type="chain" id="PRO_5004141650" evidence="1">
    <location>
        <begin position="29"/>
        <end position="780"/>
    </location>
</feature>
<accession>N9EEP4</accession>
<evidence type="ECO:0000313" key="3">
    <source>
        <dbReference type="Proteomes" id="UP000017670"/>
    </source>
</evidence>
<keyword evidence="3" id="KW-1185">Reference proteome</keyword>
<reference evidence="2 3" key="1">
    <citation type="submission" date="2013-02" db="EMBL/GenBank/DDBJ databases">
        <title>The Genome Sequence of Acinetobacter beijerinckii CIP 110307.</title>
        <authorList>
            <consortium name="The Broad Institute Genome Sequencing Platform"/>
            <consortium name="The Broad Institute Genome Sequencing Center for Infectious Disease"/>
            <person name="Cerqueira G."/>
            <person name="Feldgarden M."/>
            <person name="Courvalin P."/>
            <person name="Perichon B."/>
            <person name="Grillot-Courvalin C."/>
            <person name="Clermont D."/>
            <person name="Rocha E."/>
            <person name="Yoon E.-J."/>
            <person name="Nemec A."/>
            <person name="Walker B."/>
            <person name="Young S.K."/>
            <person name="Zeng Q."/>
            <person name="Gargeya S."/>
            <person name="Fitzgerald M."/>
            <person name="Haas B."/>
            <person name="Abouelleil A."/>
            <person name="Alvarado L."/>
            <person name="Arachchi H.M."/>
            <person name="Berlin A.M."/>
            <person name="Chapman S.B."/>
            <person name="Dewar J."/>
            <person name="Goldberg J."/>
            <person name="Griggs A."/>
            <person name="Gujja S."/>
            <person name="Hansen M."/>
            <person name="Howarth C."/>
            <person name="Imamovic A."/>
            <person name="Larimer J."/>
            <person name="McCowan C."/>
            <person name="Murphy C."/>
            <person name="Neiman D."/>
            <person name="Pearson M."/>
            <person name="Priest M."/>
            <person name="Roberts A."/>
            <person name="Saif S."/>
            <person name="Shea T."/>
            <person name="Sisk P."/>
            <person name="Sykes S."/>
            <person name="Wortman J."/>
            <person name="Nusbaum C."/>
            <person name="Birren B."/>
        </authorList>
    </citation>
    <scope>NUCLEOTIDE SEQUENCE [LARGE SCALE GENOMIC DNA]</scope>
    <source>
        <strain evidence="2 3">CIP 110307</strain>
    </source>
</reference>